<name>A0AAN6ZCP2_9PEZI</name>
<keyword evidence="2" id="KW-1185">Reference proteome</keyword>
<organism evidence="1 2">
    <name type="scientific">Trichocladium antarcticum</name>
    <dbReference type="NCBI Taxonomy" id="1450529"/>
    <lineage>
        <taxon>Eukaryota</taxon>
        <taxon>Fungi</taxon>
        <taxon>Dikarya</taxon>
        <taxon>Ascomycota</taxon>
        <taxon>Pezizomycotina</taxon>
        <taxon>Sordariomycetes</taxon>
        <taxon>Sordariomycetidae</taxon>
        <taxon>Sordariales</taxon>
        <taxon>Chaetomiaceae</taxon>
        <taxon>Trichocladium</taxon>
    </lineage>
</organism>
<evidence type="ECO:0000313" key="2">
    <source>
        <dbReference type="Proteomes" id="UP001304895"/>
    </source>
</evidence>
<dbReference type="AlphaFoldDB" id="A0AAN6ZCP2"/>
<dbReference type="Proteomes" id="UP001304895">
    <property type="component" value="Unassembled WGS sequence"/>
</dbReference>
<evidence type="ECO:0008006" key="3">
    <source>
        <dbReference type="Google" id="ProtNLM"/>
    </source>
</evidence>
<sequence>MGDLADGSPELAADIGPKVVVEIVADGDLLLDVTFDTSKETLKAARKAAKPRPGQQTATVLPVPKARSRVGYRVQLAVLKQSSKYFDNLLSDTRFAEAKAITSALHQLSLKDVKPSEADAKDLPVVRIHEDDEATRSAEQEAAFGDLVRILHRKQSTAKPMTMHHLAVLAVLADRFDCTSTVARYLNAVKHKWPATQTRVSTEEGPALSRAAEDMVRQKILVSWLLDQPLKMHAATRELIMYGSRRWLTLDGEEARAAAWWDLPDDLERELQHRRECVLNTLASATRHFLRLYTSRTRQCTRGYDSSASCDSYQLGEMVKFLVSRDLLFLVDFTSSATRGIQDFATVDIGHIIATLKQCPSYQIDKNHTNCGLRTRILPILEYIQSMLSSNVVSIARPAWIKDRATASWYPADDAHDKRAPTVFRFTRAMVTDHRLRYEGAMAADRMAKALFTSDQWDWTPEDGDETPAQELWKWR</sequence>
<evidence type="ECO:0000313" key="1">
    <source>
        <dbReference type="EMBL" id="KAK4133071.1"/>
    </source>
</evidence>
<accession>A0AAN6ZCP2</accession>
<proteinExistence type="predicted"/>
<reference evidence="1" key="1">
    <citation type="journal article" date="2023" name="Mol. Phylogenet. Evol.">
        <title>Genome-scale phylogeny and comparative genomics of the fungal order Sordariales.</title>
        <authorList>
            <person name="Hensen N."/>
            <person name="Bonometti L."/>
            <person name="Westerberg I."/>
            <person name="Brannstrom I.O."/>
            <person name="Guillou S."/>
            <person name="Cros-Aarteil S."/>
            <person name="Calhoun S."/>
            <person name="Haridas S."/>
            <person name="Kuo A."/>
            <person name="Mondo S."/>
            <person name="Pangilinan J."/>
            <person name="Riley R."/>
            <person name="LaButti K."/>
            <person name="Andreopoulos B."/>
            <person name="Lipzen A."/>
            <person name="Chen C."/>
            <person name="Yan M."/>
            <person name="Daum C."/>
            <person name="Ng V."/>
            <person name="Clum A."/>
            <person name="Steindorff A."/>
            <person name="Ohm R.A."/>
            <person name="Martin F."/>
            <person name="Silar P."/>
            <person name="Natvig D.O."/>
            <person name="Lalanne C."/>
            <person name="Gautier V."/>
            <person name="Ament-Velasquez S.L."/>
            <person name="Kruys A."/>
            <person name="Hutchinson M.I."/>
            <person name="Powell A.J."/>
            <person name="Barry K."/>
            <person name="Miller A.N."/>
            <person name="Grigoriev I.V."/>
            <person name="Debuchy R."/>
            <person name="Gladieux P."/>
            <person name="Hiltunen Thoren M."/>
            <person name="Johannesson H."/>
        </authorList>
    </citation>
    <scope>NUCLEOTIDE SEQUENCE</scope>
    <source>
        <strain evidence="1">CBS 123565</strain>
    </source>
</reference>
<dbReference type="EMBL" id="MU853413">
    <property type="protein sequence ID" value="KAK4133071.1"/>
    <property type="molecule type" value="Genomic_DNA"/>
</dbReference>
<comment type="caution">
    <text evidence="1">The sequence shown here is derived from an EMBL/GenBank/DDBJ whole genome shotgun (WGS) entry which is preliminary data.</text>
</comment>
<gene>
    <name evidence="1" type="ORF">BT67DRAFT_383379</name>
</gene>
<reference evidence="1" key="2">
    <citation type="submission" date="2023-05" db="EMBL/GenBank/DDBJ databases">
        <authorList>
            <consortium name="Lawrence Berkeley National Laboratory"/>
            <person name="Steindorff A."/>
            <person name="Hensen N."/>
            <person name="Bonometti L."/>
            <person name="Westerberg I."/>
            <person name="Brannstrom I.O."/>
            <person name="Guillou S."/>
            <person name="Cros-Aarteil S."/>
            <person name="Calhoun S."/>
            <person name="Haridas S."/>
            <person name="Kuo A."/>
            <person name="Mondo S."/>
            <person name="Pangilinan J."/>
            <person name="Riley R."/>
            <person name="Labutti K."/>
            <person name="Andreopoulos B."/>
            <person name="Lipzen A."/>
            <person name="Chen C."/>
            <person name="Yanf M."/>
            <person name="Daum C."/>
            <person name="Ng V."/>
            <person name="Clum A."/>
            <person name="Ohm R."/>
            <person name="Martin F."/>
            <person name="Silar P."/>
            <person name="Natvig D."/>
            <person name="Lalanne C."/>
            <person name="Gautier V."/>
            <person name="Ament-Velasquez S.L."/>
            <person name="Kruys A."/>
            <person name="Hutchinson M.I."/>
            <person name="Powell A.J."/>
            <person name="Barry K."/>
            <person name="Miller A.N."/>
            <person name="Grigoriev I.V."/>
            <person name="Debuchy R."/>
            <person name="Gladieux P."/>
            <person name="Thoren M.H."/>
            <person name="Johannesson H."/>
        </authorList>
    </citation>
    <scope>NUCLEOTIDE SEQUENCE</scope>
    <source>
        <strain evidence="1">CBS 123565</strain>
    </source>
</reference>
<protein>
    <recommendedName>
        <fullName evidence="3">Hydroxyproline-rich glyco protein</fullName>
    </recommendedName>
</protein>